<dbReference type="GO" id="GO:0051539">
    <property type="term" value="F:4 iron, 4 sulfur cluster binding"/>
    <property type="evidence" value="ECO:0007669"/>
    <property type="project" value="UniProtKB-KW"/>
</dbReference>
<keyword evidence="3" id="KW-0479">Metal-binding</keyword>
<gene>
    <name evidence="11" type="primary">OSJNBa0079G12.17</name>
    <name evidence="12" type="ORF">OsJ_19322</name>
</gene>
<protein>
    <recommendedName>
        <fullName evidence="10">4-hydroxy-3-methylbut-2-enyl diphosphate reductase</fullName>
        <ecNumber evidence="10">1.17.7.4</ecNumber>
    </recommendedName>
</protein>
<keyword evidence="5" id="KW-0408">Iron</keyword>
<dbReference type="GO" id="GO:0051745">
    <property type="term" value="F:4-hydroxy-3-methylbut-2-enyl diphosphate reductase activity"/>
    <property type="evidence" value="ECO:0007669"/>
    <property type="project" value="UniProtKB-EC"/>
</dbReference>
<proteinExistence type="inferred from homology"/>
<dbReference type="PANTHER" id="PTHR31619:SF5">
    <property type="entry name" value="4-HYDROXY-3-METHYLBUT-2-ENYL DIPHOSPHATE REDUCTASE, CHLOROPLASTIC"/>
    <property type="match status" value="1"/>
</dbReference>
<reference evidence="11" key="1">
    <citation type="submission" date="2004-07" db="EMBL/GenBank/DDBJ databases">
        <authorList>
            <person name="Buell R."/>
        </authorList>
    </citation>
    <scope>NUCLEOTIDE SEQUENCE</scope>
</reference>
<reference evidence="13" key="5">
    <citation type="journal article" date="2008" name="Nucleic Acids Res.">
        <title>The rice annotation project database (RAP-DB): 2008 update.</title>
        <authorList>
            <consortium name="The rice annotation project (RAP)"/>
        </authorList>
    </citation>
    <scope>GENOME REANNOTATION</scope>
    <source>
        <strain evidence="13">cv. Nipponbare</strain>
    </source>
</reference>
<evidence type="ECO:0000256" key="8">
    <source>
        <dbReference type="ARBA" id="ARBA00046314"/>
    </source>
</evidence>
<evidence type="ECO:0000313" key="13">
    <source>
        <dbReference type="Proteomes" id="UP000000763"/>
    </source>
</evidence>
<dbReference type="InterPro" id="IPR003451">
    <property type="entry name" value="LytB/IspH"/>
</dbReference>
<evidence type="ECO:0000256" key="3">
    <source>
        <dbReference type="ARBA" id="ARBA00022723"/>
    </source>
</evidence>
<dbReference type="Gene3D" id="3.40.1010.20">
    <property type="entry name" value="4-hydroxy-3-methylbut-2-enyl diphosphate reductase, catalytic domain"/>
    <property type="match status" value="2"/>
</dbReference>
<sequence>MTERHIKGNYTTIIHGKYAHEETVATASFADKYIIVKDITEAKYVCDYILEGQLDGSSSTKEKFLKKFRYAVSPGFDPDIDLERVGVVNQTTMLKGETKEIGILIEQTMMSKYGLDQNNKQEHFVRVGTICNATQERQDAMYKLVEKEVDLILVVGGWNSSNTSHLQEIGELSGIPSYWVDGEQRIGPGNKISYKQKNGELVEKDKWLPHGAITIGVTSGASTPDKVVEDVLQKVFEIKRQELGEATEQ</sequence>
<reference evidence="11" key="4">
    <citation type="submission" date="2006-01" db="EMBL/GenBank/DDBJ databases">
        <title>Oryza sativa chromosome 3 BAC OSJNBa0079G12 genomic sequence.</title>
        <authorList>
            <person name="Buell C.R."/>
            <person name="Yuan Q."/>
            <person name="Ouyang S."/>
            <person name="Liu J."/>
            <person name="Gansberger K."/>
            <person name="Jones K.M."/>
            <person name="Overton II L.L."/>
            <person name="Tsitrin T."/>
            <person name="Kim M.M."/>
            <person name="Bera J.J."/>
            <person name="Jin S.S."/>
            <person name="Fadrosh D.W."/>
            <person name="Tallon L.J."/>
            <person name="Koo H."/>
            <person name="Zismann V."/>
            <person name="Hsiao J."/>
            <person name="Blunt S."/>
            <person name="Vanaken S.S."/>
            <person name="Riedmuller S.B."/>
            <person name="Utterback T.T."/>
            <person name="Feldblyum T.V."/>
            <person name="Yang Q.Q."/>
            <person name="Haas B.J."/>
            <person name="Suh B.B."/>
            <person name="Peterson J.J."/>
            <person name="Quackenbush J."/>
            <person name="White O."/>
            <person name="Salzberg S.L."/>
            <person name="Fraser C.M."/>
        </authorList>
    </citation>
    <scope>NUCLEOTIDE SEQUENCE</scope>
</reference>
<evidence type="ECO:0000313" key="11">
    <source>
        <dbReference type="EMBL" id="AAT77892.1"/>
    </source>
</evidence>
<evidence type="ECO:0000256" key="10">
    <source>
        <dbReference type="ARBA" id="ARBA00047177"/>
    </source>
</evidence>
<keyword evidence="4" id="KW-0560">Oxidoreductase</keyword>
<comment type="similarity">
    <text evidence="9">Belongs to the IspH family.</text>
</comment>
<evidence type="ECO:0000256" key="9">
    <source>
        <dbReference type="ARBA" id="ARBA00046335"/>
    </source>
</evidence>
<reference evidence="12" key="3">
    <citation type="journal article" date="2005" name="PLoS Biol.">
        <title>The genomes of Oryza sativa: a history of duplications.</title>
        <authorList>
            <person name="Yu J."/>
            <person name="Wang J."/>
            <person name="Lin W."/>
            <person name="Li S."/>
            <person name="Li H."/>
            <person name="Zhou J."/>
            <person name="Ni P."/>
            <person name="Dong W."/>
            <person name="Hu S."/>
            <person name="Zeng C."/>
            <person name="Zhang J."/>
            <person name="Zhang Y."/>
            <person name="Li R."/>
            <person name="Xu Z."/>
            <person name="Li S."/>
            <person name="Li X."/>
            <person name="Zheng H."/>
            <person name="Cong L."/>
            <person name="Lin L."/>
            <person name="Yin J."/>
            <person name="Geng J."/>
            <person name="Li G."/>
            <person name="Shi J."/>
            <person name="Liu J."/>
            <person name="Lv H."/>
            <person name="Li J."/>
            <person name="Wang J."/>
            <person name="Deng Y."/>
            <person name="Ran L."/>
            <person name="Shi X."/>
            <person name="Wang X."/>
            <person name="Wu Q."/>
            <person name="Li C."/>
            <person name="Ren X."/>
            <person name="Wang J."/>
            <person name="Wang X."/>
            <person name="Li D."/>
            <person name="Liu D."/>
            <person name="Zhang X."/>
            <person name="Ji Z."/>
            <person name="Zhao W."/>
            <person name="Sun Y."/>
            <person name="Zhang Z."/>
            <person name="Bao J."/>
            <person name="Han Y."/>
            <person name="Dong L."/>
            <person name="Ji J."/>
            <person name="Chen P."/>
            <person name="Wu S."/>
            <person name="Liu J."/>
            <person name="Xiao Y."/>
            <person name="Bu D."/>
            <person name="Tan J."/>
            <person name="Yang L."/>
            <person name="Ye C."/>
            <person name="Zhang J."/>
            <person name="Xu J."/>
            <person name="Zhou Y."/>
            <person name="Yu Y."/>
            <person name="Zhang B."/>
            <person name="Zhuang S."/>
            <person name="Wei H."/>
            <person name="Liu B."/>
            <person name="Lei M."/>
            <person name="Yu H."/>
            <person name="Li Y."/>
            <person name="Xu H."/>
            <person name="Wei S."/>
            <person name="He X."/>
            <person name="Fang L."/>
            <person name="Zhang Z."/>
            <person name="Zhang Y."/>
            <person name="Huang X."/>
            <person name="Su Z."/>
            <person name="Tong W."/>
            <person name="Li J."/>
            <person name="Tong Z."/>
            <person name="Li S."/>
            <person name="Ye J."/>
            <person name="Wang L."/>
            <person name="Fang L."/>
            <person name="Lei T."/>
            <person name="Chen C."/>
            <person name="Chen H."/>
            <person name="Xu Z."/>
            <person name="Li H."/>
            <person name="Huang H."/>
            <person name="Zhang F."/>
            <person name="Xu H."/>
            <person name="Li N."/>
            <person name="Zhao C."/>
            <person name="Li S."/>
            <person name="Dong L."/>
            <person name="Huang Y."/>
            <person name="Li L."/>
            <person name="Xi Y."/>
            <person name="Qi Q."/>
            <person name="Li W."/>
            <person name="Zhang B."/>
            <person name="Hu W."/>
            <person name="Zhang Y."/>
            <person name="Tian X."/>
            <person name="Jiao Y."/>
            <person name="Liang X."/>
            <person name="Jin J."/>
            <person name="Gao L."/>
            <person name="Zheng W."/>
            <person name="Hao B."/>
            <person name="Liu S."/>
            <person name="Wang W."/>
            <person name="Yuan L."/>
            <person name="Cao M."/>
            <person name="McDermott J."/>
            <person name="Samudrala R."/>
            <person name="Wang J."/>
            <person name="Wong G.K."/>
            <person name="Yang H."/>
        </authorList>
    </citation>
    <scope>NUCLEOTIDE SEQUENCE [LARGE SCALE GENOMIC DNA]</scope>
</reference>
<evidence type="ECO:0000256" key="5">
    <source>
        <dbReference type="ARBA" id="ARBA00023004"/>
    </source>
</evidence>
<name>B9FHA2_ORYSJ</name>
<evidence type="ECO:0000256" key="2">
    <source>
        <dbReference type="ARBA" id="ARBA00022485"/>
    </source>
</evidence>
<organism evidence="12">
    <name type="scientific">Oryza sativa subsp. japonica</name>
    <name type="common">Rice</name>
    <dbReference type="NCBI Taxonomy" id="39947"/>
    <lineage>
        <taxon>Eukaryota</taxon>
        <taxon>Viridiplantae</taxon>
        <taxon>Streptophyta</taxon>
        <taxon>Embryophyta</taxon>
        <taxon>Tracheophyta</taxon>
        <taxon>Spermatophyta</taxon>
        <taxon>Magnoliopsida</taxon>
        <taxon>Liliopsida</taxon>
        <taxon>Poales</taxon>
        <taxon>Poaceae</taxon>
        <taxon>BOP clade</taxon>
        <taxon>Oryzoideae</taxon>
        <taxon>Oryzeae</taxon>
        <taxon>Oryzinae</taxon>
        <taxon>Oryza</taxon>
        <taxon>Oryza sativa</taxon>
    </lineage>
</organism>
<dbReference type="GO" id="GO:0046872">
    <property type="term" value="F:metal ion binding"/>
    <property type="evidence" value="ECO:0007669"/>
    <property type="project" value="UniProtKB-KW"/>
</dbReference>
<evidence type="ECO:0000256" key="1">
    <source>
        <dbReference type="ARBA" id="ARBA00001966"/>
    </source>
</evidence>
<evidence type="ECO:0000256" key="4">
    <source>
        <dbReference type="ARBA" id="ARBA00023002"/>
    </source>
</evidence>
<comment type="cofactor">
    <cofactor evidence="1">
        <name>[4Fe-4S] cluster</name>
        <dbReference type="ChEBI" id="CHEBI:49883"/>
    </cofactor>
</comment>
<dbReference type="Proteomes" id="UP000000763">
    <property type="component" value="Chromosome 3"/>
</dbReference>
<dbReference type="GO" id="GO:0019288">
    <property type="term" value="P:isopentenyl diphosphate biosynthetic process, methylerythritol 4-phosphate pathway"/>
    <property type="evidence" value="ECO:0007669"/>
    <property type="project" value="InterPro"/>
</dbReference>
<dbReference type="EMBL" id="CM000142">
    <property type="protein sequence ID" value="EEE64472.1"/>
    <property type="molecule type" value="Genomic_DNA"/>
</dbReference>
<comment type="pathway">
    <text evidence="8">Isoprenoid biosynthesis; dimethylallyl diphosphate biosynthesis; dimethylallyl diphosphate from (2E)-4-hydroxy-3-methylbutenyl diphosphate: step 1/1.</text>
</comment>
<evidence type="ECO:0000256" key="6">
    <source>
        <dbReference type="ARBA" id="ARBA00023014"/>
    </source>
</evidence>
<evidence type="ECO:0000313" key="12">
    <source>
        <dbReference type="EMBL" id="EEE64472.1"/>
    </source>
</evidence>
<dbReference type="Pfam" id="PF02401">
    <property type="entry name" value="LYTB"/>
    <property type="match status" value="1"/>
</dbReference>
<dbReference type="EC" id="1.17.7.4" evidence="10"/>
<dbReference type="AlphaFoldDB" id="B9FHA2"/>
<reference evidence="13" key="2">
    <citation type="journal article" date="2005" name="Nature">
        <title>The map-based sequence of the rice genome.</title>
        <authorList>
            <consortium name="International rice genome sequencing project (IRGSP)"/>
            <person name="Matsumoto T."/>
            <person name="Wu J."/>
            <person name="Kanamori H."/>
            <person name="Katayose Y."/>
            <person name="Fujisawa M."/>
            <person name="Namiki N."/>
            <person name="Mizuno H."/>
            <person name="Yamamoto K."/>
            <person name="Antonio B.A."/>
            <person name="Baba T."/>
            <person name="Sakata K."/>
            <person name="Nagamura Y."/>
            <person name="Aoki H."/>
            <person name="Arikawa K."/>
            <person name="Arita K."/>
            <person name="Bito T."/>
            <person name="Chiden Y."/>
            <person name="Fujitsuka N."/>
            <person name="Fukunaka R."/>
            <person name="Hamada M."/>
            <person name="Harada C."/>
            <person name="Hayashi A."/>
            <person name="Hijishita S."/>
            <person name="Honda M."/>
            <person name="Hosokawa S."/>
            <person name="Ichikawa Y."/>
            <person name="Idonuma A."/>
            <person name="Iijima M."/>
            <person name="Ikeda M."/>
            <person name="Ikeno M."/>
            <person name="Ito K."/>
            <person name="Ito S."/>
            <person name="Ito T."/>
            <person name="Ito Y."/>
            <person name="Ito Y."/>
            <person name="Iwabuchi A."/>
            <person name="Kamiya K."/>
            <person name="Karasawa W."/>
            <person name="Kurita K."/>
            <person name="Katagiri S."/>
            <person name="Kikuta A."/>
            <person name="Kobayashi H."/>
            <person name="Kobayashi N."/>
            <person name="Machita K."/>
            <person name="Maehara T."/>
            <person name="Masukawa M."/>
            <person name="Mizubayashi T."/>
            <person name="Mukai Y."/>
            <person name="Nagasaki H."/>
            <person name="Nagata Y."/>
            <person name="Naito S."/>
            <person name="Nakashima M."/>
            <person name="Nakama Y."/>
            <person name="Nakamichi Y."/>
            <person name="Nakamura M."/>
            <person name="Meguro A."/>
            <person name="Negishi M."/>
            <person name="Ohta I."/>
            <person name="Ohta T."/>
            <person name="Okamoto M."/>
            <person name="Ono N."/>
            <person name="Saji S."/>
            <person name="Sakaguchi M."/>
            <person name="Sakai K."/>
            <person name="Shibata M."/>
            <person name="Shimokawa T."/>
            <person name="Song J."/>
            <person name="Takazaki Y."/>
            <person name="Terasawa K."/>
            <person name="Tsugane M."/>
            <person name="Tsuji K."/>
            <person name="Ueda S."/>
            <person name="Waki K."/>
            <person name="Yamagata H."/>
            <person name="Yamamoto M."/>
            <person name="Yamamoto S."/>
            <person name="Yamane H."/>
            <person name="Yoshiki S."/>
            <person name="Yoshihara R."/>
            <person name="Yukawa K."/>
            <person name="Zhong H."/>
            <person name="Yano M."/>
            <person name="Yuan Q."/>
            <person name="Ouyang S."/>
            <person name="Liu J."/>
            <person name="Jones K.M."/>
            <person name="Gansberger K."/>
            <person name="Moffat K."/>
            <person name="Hill J."/>
            <person name="Bera J."/>
            <person name="Fadrosh D."/>
            <person name="Jin S."/>
            <person name="Johri S."/>
            <person name="Kim M."/>
            <person name="Overton L."/>
            <person name="Reardon M."/>
            <person name="Tsitrin T."/>
            <person name="Vuong H."/>
            <person name="Weaver B."/>
            <person name="Ciecko A."/>
            <person name="Tallon L."/>
            <person name="Jackson J."/>
            <person name="Pai G."/>
            <person name="Aken S.V."/>
            <person name="Utterback T."/>
            <person name="Reidmuller S."/>
            <person name="Feldblyum T."/>
            <person name="Hsiao J."/>
            <person name="Zismann V."/>
            <person name="Iobst S."/>
            <person name="de Vazeille A.R."/>
            <person name="Buell C.R."/>
            <person name="Ying K."/>
            <person name="Li Y."/>
            <person name="Lu T."/>
            <person name="Huang Y."/>
            <person name="Zhao Q."/>
            <person name="Feng Q."/>
            <person name="Zhang L."/>
            <person name="Zhu J."/>
            <person name="Weng Q."/>
            <person name="Mu J."/>
            <person name="Lu Y."/>
            <person name="Fan D."/>
            <person name="Liu Y."/>
            <person name="Guan J."/>
            <person name="Zhang Y."/>
            <person name="Yu S."/>
            <person name="Liu X."/>
            <person name="Zhang Y."/>
            <person name="Hong G."/>
            <person name="Han B."/>
            <person name="Choisne N."/>
            <person name="Demange N."/>
            <person name="Orjeda G."/>
            <person name="Samain S."/>
            <person name="Cattolico L."/>
            <person name="Pelletier E."/>
            <person name="Couloux A."/>
            <person name="Segurens B."/>
            <person name="Wincker P."/>
            <person name="D'Hont A."/>
            <person name="Scarpelli C."/>
            <person name="Weissenbach J."/>
            <person name="Salanoubat M."/>
            <person name="Quetier F."/>
            <person name="Yu Y."/>
            <person name="Kim H.R."/>
            <person name="Rambo T."/>
            <person name="Currie J."/>
            <person name="Collura K."/>
            <person name="Luo M."/>
            <person name="Yang T."/>
            <person name="Ammiraju J.S.S."/>
            <person name="Engler F."/>
            <person name="Soderlund C."/>
            <person name="Wing R.A."/>
            <person name="Palmer L.E."/>
            <person name="de la Bastide M."/>
            <person name="Spiegel L."/>
            <person name="Nascimento L."/>
            <person name="Zutavern T."/>
            <person name="O'Shaughnessy A."/>
            <person name="Dike S."/>
            <person name="Dedhia N."/>
            <person name="Preston R."/>
            <person name="Balija V."/>
            <person name="McCombie W.R."/>
            <person name="Chow T."/>
            <person name="Chen H."/>
            <person name="Chung M."/>
            <person name="Chen C."/>
            <person name="Shaw J."/>
            <person name="Wu H."/>
            <person name="Hsiao K."/>
            <person name="Chao Y."/>
            <person name="Chu M."/>
            <person name="Cheng C."/>
            <person name="Hour A."/>
            <person name="Lee P."/>
            <person name="Lin S."/>
            <person name="Lin Y."/>
            <person name="Liou J."/>
            <person name="Liu S."/>
            <person name="Hsing Y."/>
            <person name="Raghuvanshi S."/>
            <person name="Mohanty A."/>
            <person name="Bharti A.K."/>
            <person name="Gaur A."/>
            <person name="Gupta V."/>
            <person name="Kumar D."/>
            <person name="Ravi V."/>
            <person name="Vij S."/>
            <person name="Kapur A."/>
            <person name="Khurana P."/>
            <person name="Khurana P."/>
            <person name="Khurana J.P."/>
            <person name="Tyagi A.K."/>
            <person name="Gaikwad K."/>
            <person name="Singh A."/>
            <person name="Dalal V."/>
            <person name="Srivastava S."/>
            <person name="Dixit A."/>
            <person name="Pal A.K."/>
            <person name="Ghazi I.A."/>
            <person name="Yadav M."/>
            <person name="Pandit A."/>
            <person name="Bhargava A."/>
            <person name="Sureshbabu K."/>
            <person name="Batra K."/>
            <person name="Sharma T.R."/>
            <person name="Mohapatra T."/>
            <person name="Singh N.K."/>
            <person name="Messing J."/>
            <person name="Nelson A.B."/>
            <person name="Fuks G."/>
            <person name="Kavchok S."/>
            <person name="Keizer G."/>
            <person name="Linton E."/>
            <person name="Llaca V."/>
            <person name="Song R."/>
            <person name="Tanyolac B."/>
            <person name="Young S."/>
            <person name="Ho-Il K."/>
            <person name="Hahn J.H."/>
            <person name="Sangsakoo G."/>
            <person name="Vanavichit A."/>
            <person name="de Mattos Luiz.A.T."/>
            <person name="Zimmer P.D."/>
            <person name="Malone G."/>
            <person name="Dellagostin O."/>
            <person name="de Oliveira A.C."/>
            <person name="Bevan M."/>
            <person name="Bancroft I."/>
            <person name="Minx P."/>
            <person name="Cordum H."/>
            <person name="Wilson R."/>
            <person name="Cheng Z."/>
            <person name="Jin W."/>
            <person name="Jiang J."/>
            <person name="Leong S.A."/>
            <person name="Iwama H."/>
            <person name="Gojobori T."/>
            <person name="Itoh T."/>
            <person name="Niimura Y."/>
            <person name="Fujii Y."/>
            <person name="Habara T."/>
            <person name="Sakai H."/>
            <person name="Sato Y."/>
            <person name="Wilson G."/>
            <person name="Kumar K."/>
            <person name="McCouch S."/>
            <person name="Juretic N."/>
            <person name="Hoen D."/>
            <person name="Wright S."/>
            <person name="Bruskiewich R."/>
            <person name="Bureau T."/>
            <person name="Miyao A."/>
            <person name="Hirochika H."/>
            <person name="Nishikawa T."/>
            <person name="Kadowaki K."/>
            <person name="Sugiura M."/>
            <person name="Burr B."/>
            <person name="Sasaki T."/>
        </authorList>
    </citation>
    <scope>NUCLEOTIDE SEQUENCE [LARGE SCALE GENOMIC DNA]</scope>
    <source>
        <strain evidence="13">cv. Nipponbare</strain>
    </source>
</reference>
<accession>B9FHA2</accession>
<dbReference type="GO" id="GO:0050992">
    <property type="term" value="P:dimethylallyl diphosphate biosynthetic process"/>
    <property type="evidence" value="ECO:0007669"/>
    <property type="project" value="InterPro"/>
</dbReference>
<keyword evidence="6" id="KW-0411">Iron-sulfur</keyword>
<evidence type="ECO:0000256" key="7">
    <source>
        <dbReference type="ARBA" id="ARBA00046313"/>
    </source>
</evidence>
<dbReference type="PANTHER" id="PTHR31619">
    <property type="entry name" value="4-HYDROXY-3-METHYLBUT-2-ENYL DIPHOSPHATE REDUCTASE, CHLOROPLASTIC"/>
    <property type="match status" value="1"/>
</dbReference>
<keyword evidence="2" id="KW-0004">4Fe-4S</keyword>
<comment type="pathway">
    <text evidence="7">Isoprenoid biosynthesis; isopentenyl diphosphate biosynthesis via DXP pathway; isopentenyl diphosphate from 1-deoxy-D-xylulose 5-phosphate: step 6/6.</text>
</comment>
<reference evidence="12" key="6">
    <citation type="submission" date="2008-12" db="EMBL/GenBank/DDBJ databases">
        <title>Improved gene annotation of the rice (Oryza sativa) genomes.</title>
        <authorList>
            <person name="Wang J."/>
            <person name="Li R."/>
            <person name="Fan W."/>
            <person name="Huang Q."/>
            <person name="Zhang J."/>
            <person name="Zhou Y."/>
            <person name="Hu Y."/>
            <person name="Zi S."/>
            <person name="Li J."/>
            <person name="Ni P."/>
            <person name="Zheng H."/>
            <person name="Zhang Y."/>
            <person name="Zhao M."/>
            <person name="Hao Q."/>
            <person name="McDermott J."/>
            <person name="Samudrala R."/>
            <person name="Kristiansen K."/>
            <person name="Wong G.K.-S."/>
        </authorList>
    </citation>
    <scope>NUCLEOTIDE SEQUENCE</scope>
</reference>
<dbReference type="EMBL" id="AC103550">
    <property type="protein sequence ID" value="AAT77892.1"/>
    <property type="molecule type" value="Genomic_DNA"/>
</dbReference>
<dbReference type="Proteomes" id="UP000007752">
    <property type="component" value="Chromosome 5"/>
</dbReference>